<dbReference type="GO" id="GO:1990481">
    <property type="term" value="P:mRNA pseudouridine synthesis"/>
    <property type="evidence" value="ECO:0007669"/>
    <property type="project" value="TreeGrafter"/>
</dbReference>
<dbReference type="AlphaFoldDB" id="A0AA41NBL3"/>
<dbReference type="Proteomes" id="UP001166674">
    <property type="component" value="Unassembled WGS sequence"/>
</dbReference>
<dbReference type="InterPro" id="IPR036974">
    <property type="entry name" value="PUA_sf"/>
</dbReference>
<keyword evidence="2" id="KW-0687">Ribonucleoprotein</keyword>
<protein>
    <submittedName>
        <fullName evidence="2">H/ACA ribonucleoprotein complex subunit 4</fullName>
    </submittedName>
</protein>
<gene>
    <name evidence="2" type="ORF">SUZIE_191840</name>
</gene>
<sequence>MSVNDHSRDLPVTEAKFKRVILETDSYPRKWGLGPKASQKTLMISKHGKPAEGTPATWKQEGIDCGDSG</sequence>
<keyword evidence="3" id="KW-1185">Reference proteome</keyword>
<dbReference type="GO" id="GO:0000495">
    <property type="term" value="P:box H/ACA sno(s)RNA 3'-end processing"/>
    <property type="evidence" value="ECO:0007669"/>
    <property type="project" value="TreeGrafter"/>
</dbReference>
<proteinExistence type="predicted"/>
<dbReference type="PANTHER" id="PTHR23127">
    <property type="entry name" value="CENTROMERE/MICROTUBULE BINDING PROTEIN CBF5"/>
    <property type="match status" value="1"/>
</dbReference>
<evidence type="ECO:0000256" key="1">
    <source>
        <dbReference type="SAM" id="MobiDB-lite"/>
    </source>
</evidence>
<dbReference type="GO" id="GO:0031118">
    <property type="term" value="P:rRNA pseudouridine synthesis"/>
    <property type="evidence" value="ECO:0007669"/>
    <property type="project" value="TreeGrafter"/>
</dbReference>
<dbReference type="GO" id="GO:0009982">
    <property type="term" value="F:pseudouridine synthase activity"/>
    <property type="evidence" value="ECO:0007669"/>
    <property type="project" value="TreeGrafter"/>
</dbReference>
<reference evidence="2" key="1">
    <citation type="submission" date="2020-03" db="EMBL/GenBank/DDBJ databases">
        <title>Studies in the Genomics of Life Span.</title>
        <authorList>
            <person name="Glass D."/>
        </authorList>
    </citation>
    <scope>NUCLEOTIDE SEQUENCE</scope>
    <source>
        <strain evidence="2">SUZIE</strain>
        <tissue evidence="2">Muscle</tissue>
    </source>
</reference>
<dbReference type="GO" id="GO:0031120">
    <property type="term" value="P:snRNA pseudouridine synthesis"/>
    <property type="evidence" value="ECO:0007669"/>
    <property type="project" value="TreeGrafter"/>
</dbReference>
<dbReference type="GO" id="GO:0003723">
    <property type="term" value="F:RNA binding"/>
    <property type="evidence" value="ECO:0007669"/>
    <property type="project" value="InterPro"/>
</dbReference>
<dbReference type="PANTHER" id="PTHR23127:SF0">
    <property type="entry name" value="H_ACA RIBONUCLEOPROTEIN COMPLEX SUBUNIT DKC1"/>
    <property type="match status" value="1"/>
</dbReference>
<comment type="caution">
    <text evidence="2">The sequence shown here is derived from an EMBL/GenBank/DDBJ whole genome shotgun (WGS) entry which is preliminary data.</text>
</comment>
<name>A0AA41NBL3_SCICA</name>
<feature type="region of interest" description="Disordered" evidence="1">
    <location>
        <begin position="47"/>
        <end position="69"/>
    </location>
</feature>
<dbReference type="Gene3D" id="2.30.130.10">
    <property type="entry name" value="PUA domain"/>
    <property type="match status" value="1"/>
</dbReference>
<evidence type="ECO:0000313" key="2">
    <source>
        <dbReference type="EMBL" id="MBZ3887216.1"/>
    </source>
</evidence>
<dbReference type="GO" id="GO:0031429">
    <property type="term" value="C:box H/ACA snoRNP complex"/>
    <property type="evidence" value="ECO:0007669"/>
    <property type="project" value="TreeGrafter"/>
</dbReference>
<dbReference type="InterPro" id="IPR004802">
    <property type="entry name" value="tRNA_PsdUridine_synth_B_fam"/>
</dbReference>
<organism evidence="2 3">
    <name type="scientific">Sciurus carolinensis</name>
    <name type="common">Eastern gray squirrel</name>
    <dbReference type="NCBI Taxonomy" id="30640"/>
    <lineage>
        <taxon>Eukaryota</taxon>
        <taxon>Metazoa</taxon>
        <taxon>Chordata</taxon>
        <taxon>Craniata</taxon>
        <taxon>Vertebrata</taxon>
        <taxon>Euteleostomi</taxon>
        <taxon>Mammalia</taxon>
        <taxon>Eutheria</taxon>
        <taxon>Euarchontoglires</taxon>
        <taxon>Glires</taxon>
        <taxon>Rodentia</taxon>
        <taxon>Sciuromorpha</taxon>
        <taxon>Sciuridae</taxon>
        <taxon>Sciurinae</taxon>
        <taxon>Sciurini</taxon>
        <taxon>Sciurus</taxon>
    </lineage>
</organism>
<dbReference type="EMBL" id="JAATJV010414200">
    <property type="protein sequence ID" value="MBZ3887216.1"/>
    <property type="molecule type" value="Genomic_DNA"/>
</dbReference>
<accession>A0AA41NBL3</accession>
<evidence type="ECO:0000313" key="3">
    <source>
        <dbReference type="Proteomes" id="UP001166674"/>
    </source>
</evidence>